<dbReference type="OrthoDB" id="9822605at2"/>
<reference evidence="2 3" key="1">
    <citation type="submission" date="2014-01" db="EMBL/GenBank/DDBJ databases">
        <title>Marinomonas ushuaiensis DSM 15871 Genome Sequencing.</title>
        <authorList>
            <person name="Lai Q."/>
            <person name="Shao Z.S."/>
        </authorList>
    </citation>
    <scope>NUCLEOTIDE SEQUENCE [LARGE SCALE GENOMIC DNA]</scope>
    <source>
        <strain evidence="2 3">DSM 15871</strain>
    </source>
</reference>
<dbReference type="EMBL" id="JAMB01000016">
    <property type="protein sequence ID" value="ETX09710.1"/>
    <property type="molecule type" value="Genomic_DNA"/>
</dbReference>
<evidence type="ECO:0000313" key="3">
    <source>
        <dbReference type="Proteomes" id="UP000054058"/>
    </source>
</evidence>
<dbReference type="RefSeq" id="WP_036163546.1">
    <property type="nucleotide sequence ID" value="NZ_JAMB01000016.1"/>
</dbReference>
<feature type="compositionally biased region" description="Acidic residues" evidence="1">
    <location>
        <begin position="196"/>
        <end position="210"/>
    </location>
</feature>
<comment type="caution">
    <text evidence="2">The sequence shown here is derived from an EMBL/GenBank/DDBJ whole genome shotgun (WGS) entry which is preliminary data.</text>
</comment>
<organism evidence="2 3">
    <name type="scientific">Marinomonas ushuaiensis DSM 15871</name>
    <dbReference type="NCBI Taxonomy" id="1122207"/>
    <lineage>
        <taxon>Bacteria</taxon>
        <taxon>Pseudomonadati</taxon>
        <taxon>Pseudomonadota</taxon>
        <taxon>Gammaproteobacteria</taxon>
        <taxon>Oceanospirillales</taxon>
        <taxon>Oceanospirillaceae</taxon>
        <taxon>Marinomonas</taxon>
    </lineage>
</organism>
<dbReference type="PATRIC" id="fig|1122207.3.peg.2862"/>
<proteinExistence type="predicted"/>
<dbReference type="STRING" id="1122207.MUS1_06255"/>
<sequence length="336" mass="38058">MDIKLAVLSNLEPSVMPVIEGGRVVERYLGPSDSIIQQQVRKLAEGFEEFIKLALKTGRIHFSKGMSLNLNNFKFEYDQSERGGGSVDILYVIVDTLLVDDTSSIVADWFFYFVSALENSNSKIHSKSAGYYDHLDEKQIKSVRLSLRAIKGMAIENEKLRISTFGTFDSSFFNESHNKPPKVTYKEKESVVSELANDDVDKELDDDSGSTEENPERTKDRDSETDFIFDTIKNPPVYTPETLSEEAEITNAYIKKIDVDSLSITLRKNAGGSPVTVMFEDSSDYNSFIDEYPEAPKRDCLSFDVHFLKRSDKKNIILSIKKVVIDNPYLKFLADD</sequence>
<keyword evidence="3" id="KW-1185">Reference proteome</keyword>
<protein>
    <submittedName>
        <fullName evidence="2">Uncharacterized protein</fullName>
    </submittedName>
</protein>
<name>X7E1G4_9GAMM</name>
<evidence type="ECO:0000313" key="2">
    <source>
        <dbReference type="EMBL" id="ETX09710.1"/>
    </source>
</evidence>
<dbReference type="Proteomes" id="UP000054058">
    <property type="component" value="Unassembled WGS sequence"/>
</dbReference>
<feature type="compositionally biased region" description="Basic and acidic residues" evidence="1">
    <location>
        <begin position="214"/>
        <end position="224"/>
    </location>
</feature>
<gene>
    <name evidence="2" type="ORF">MUS1_06255</name>
</gene>
<accession>X7E1G4</accession>
<feature type="region of interest" description="Disordered" evidence="1">
    <location>
        <begin position="196"/>
        <end position="225"/>
    </location>
</feature>
<evidence type="ECO:0000256" key="1">
    <source>
        <dbReference type="SAM" id="MobiDB-lite"/>
    </source>
</evidence>
<dbReference type="AlphaFoldDB" id="X7E1G4"/>